<sequence>MQSGKLSETEVDIMEMPVVNECDATDCAYNQHQACHALAITVGEPANPRCDTFTTATSPAGDPGAVGHVGACKMSDCGHNVNLECQAPGITVGYQENIVDCLTYAPA</sequence>
<keyword evidence="3" id="KW-1185">Reference proteome</keyword>
<dbReference type="EMBL" id="FPAT01000012">
    <property type="protein sequence ID" value="SFT90131.1"/>
    <property type="molecule type" value="Genomic_DNA"/>
</dbReference>
<dbReference type="Pfam" id="PF07561">
    <property type="entry name" value="DUF1540"/>
    <property type="match status" value="2"/>
</dbReference>
<accession>A0A1I7BSU4</accession>
<evidence type="ECO:0000313" key="2">
    <source>
        <dbReference type="EMBL" id="SFT90131.1"/>
    </source>
</evidence>
<dbReference type="AlphaFoldDB" id="A0A1I7BSU4"/>
<dbReference type="STRING" id="995060.SAMN04487904_112151"/>
<name>A0A1I7BSU4_9ACTN</name>
<dbReference type="Proteomes" id="UP000199165">
    <property type="component" value="Unassembled WGS sequence"/>
</dbReference>
<feature type="domain" description="DUF1540" evidence="1">
    <location>
        <begin position="72"/>
        <end position="100"/>
    </location>
</feature>
<organism evidence="2 3">
    <name type="scientific">Actinopolyspora righensis</name>
    <dbReference type="NCBI Taxonomy" id="995060"/>
    <lineage>
        <taxon>Bacteria</taxon>
        <taxon>Bacillati</taxon>
        <taxon>Actinomycetota</taxon>
        <taxon>Actinomycetes</taxon>
        <taxon>Actinopolysporales</taxon>
        <taxon>Actinopolysporaceae</taxon>
        <taxon>Actinopolyspora</taxon>
        <taxon>Actinopolyspora alba group</taxon>
    </lineage>
</organism>
<feature type="domain" description="DUF1540" evidence="1">
    <location>
        <begin position="22"/>
        <end position="52"/>
    </location>
</feature>
<evidence type="ECO:0000313" key="3">
    <source>
        <dbReference type="Proteomes" id="UP000199165"/>
    </source>
</evidence>
<gene>
    <name evidence="2" type="ORF">SAMN04487904_112151</name>
</gene>
<proteinExistence type="predicted"/>
<reference evidence="3" key="1">
    <citation type="submission" date="2016-10" db="EMBL/GenBank/DDBJ databases">
        <authorList>
            <person name="Varghese N."/>
            <person name="Submissions S."/>
        </authorList>
    </citation>
    <scope>NUCLEOTIDE SEQUENCE [LARGE SCALE GENOMIC DNA]</scope>
    <source>
        <strain evidence="3">DSM 45501</strain>
    </source>
</reference>
<protein>
    <recommendedName>
        <fullName evidence="1">DUF1540 domain-containing protein</fullName>
    </recommendedName>
</protein>
<dbReference type="InterPro" id="IPR011437">
    <property type="entry name" value="DUF1540"/>
</dbReference>
<evidence type="ECO:0000259" key="1">
    <source>
        <dbReference type="Pfam" id="PF07561"/>
    </source>
</evidence>